<dbReference type="InterPro" id="IPR018247">
    <property type="entry name" value="EF_Hand_1_Ca_BS"/>
</dbReference>
<evidence type="ECO:0000259" key="2">
    <source>
        <dbReference type="PROSITE" id="PS50222"/>
    </source>
</evidence>
<evidence type="ECO:0000313" key="3">
    <source>
        <dbReference type="EMBL" id="RAI38298.1"/>
    </source>
</evidence>
<dbReference type="Proteomes" id="UP000248863">
    <property type="component" value="Unassembled WGS sequence"/>
</dbReference>
<feature type="region of interest" description="Disordered" evidence="1">
    <location>
        <begin position="161"/>
        <end position="182"/>
    </location>
</feature>
<name>A0A327KSE6_9BRAD</name>
<organism evidence="3 4">
    <name type="scientific">Rhodoplanes elegans</name>
    <dbReference type="NCBI Taxonomy" id="29408"/>
    <lineage>
        <taxon>Bacteria</taxon>
        <taxon>Pseudomonadati</taxon>
        <taxon>Pseudomonadota</taxon>
        <taxon>Alphaproteobacteria</taxon>
        <taxon>Hyphomicrobiales</taxon>
        <taxon>Nitrobacteraceae</taxon>
        <taxon>Rhodoplanes</taxon>
    </lineage>
</organism>
<dbReference type="Gene3D" id="1.10.238.10">
    <property type="entry name" value="EF-hand"/>
    <property type="match status" value="1"/>
</dbReference>
<dbReference type="Pfam" id="PF13499">
    <property type="entry name" value="EF-hand_7"/>
    <property type="match status" value="1"/>
</dbReference>
<dbReference type="EMBL" id="NPEU01000133">
    <property type="protein sequence ID" value="RAI38298.1"/>
    <property type="molecule type" value="Genomic_DNA"/>
</dbReference>
<protein>
    <recommendedName>
        <fullName evidence="2">EF-hand domain-containing protein</fullName>
    </recommendedName>
</protein>
<dbReference type="RefSeq" id="WP_111357631.1">
    <property type="nucleotide sequence ID" value="NZ_NHSK01000034.1"/>
</dbReference>
<proteinExistence type="predicted"/>
<dbReference type="OrthoDB" id="7474785at2"/>
<dbReference type="SMART" id="SM00054">
    <property type="entry name" value="EFh"/>
    <property type="match status" value="2"/>
</dbReference>
<dbReference type="CDD" id="cd00051">
    <property type="entry name" value="EFh"/>
    <property type="match status" value="1"/>
</dbReference>
<evidence type="ECO:0000256" key="1">
    <source>
        <dbReference type="SAM" id="MobiDB-lite"/>
    </source>
</evidence>
<feature type="domain" description="EF-hand" evidence="2">
    <location>
        <begin position="95"/>
        <end position="130"/>
    </location>
</feature>
<dbReference type="SUPFAM" id="SSF47473">
    <property type="entry name" value="EF-hand"/>
    <property type="match status" value="1"/>
</dbReference>
<keyword evidence="4" id="KW-1185">Reference proteome</keyword>
<dbReference type="InterPro" id="IPR011992">
    <property type="entry name" value="EF-hand-dom_pair"/>
</dbReference>
<dbReference type="PROSITE" id="PS50222">
    <property type="entry name" value="EF_HAND_2"/>
    <property type="match status" value="1"/>
</dbReference>
<dbReference type="AlphaFoldDB" id="A0A327KSE6"/>
<accession>A0A327KSE6</accession>
<comment type="caution">
    <text evidence="3">The sequence shown here is derived from an EMBL/GenBank/DDBJ whole genome shotgun (WGS) entry which is preliminary data.</text>
</comment>
<dbReference type="GO" id="GO:0005509">
    <property type="term" value="F:calcium ion binding"/>
    <property type="evidence" value="ECO:0007669"/>
    <property type="project" value="InterPro"/>
</dbReference>
<feature type="region of interest" description="Disordered" evidence="1">
    <location>
        <begin position="29"/>
        <end position="55"/>
    </location>
</feature>
<dbReference type="PROSITE" id="PS00018">
    <property type="entry name" value="EF_HAND_1"/>
    <property type="match status" value="1"/>
</dbReference>
<dbReference type="InterPro" id="IPR002048">
    <property type="entry name" value="EF_hand_dom"/>
</dbReference>
<reference evidence="3 4" key="1">
    <citation type="submission" date="2017-07" db="EMBL/GenBank/DDBJ databases">
        <title>Draft Genome Sequences of Select Purple Nonsulfur Bacteria.</title>
        <authorList>
            <person name="Lasarre B."/>
            <person name="Mckinlay J.B."/>
        </authorList>
    </citation>
    <scope>NUCLEOTIDE SEQUENCE [LARGE SCALE GENOMIC DNA]</scope>
    <source>
        <strain evidence="3 4">DSM 11907</strain>
    </source>
</reference>
<sequence>MSSARITSAGLADTETLLNLLSRKGAVRGELQRSSGSTEHGQGFLPATGGATDINGPGSAGKYSLSSETMAFLLTVQQTSGDPAGGARGRGRGGAADGRIDQVFRAMDTDGDGRIGRAEFVSFIEARGGTASFADRMFTKIDATAQGFITRDGMAAAVRQSAEAAEATLGTDERRPPFSASA</sequence>
<gene>
    <name evidence="3" type="ORF">CH338_13185</name>
</gene>
<evidence type="ECO:0000313" key="4">
    <source>
        <dbReference type="Proteomes" id="UP000248863"/>
    </source>
</evidence>